<dbReference type="InterPro" id="IPR036663">
    <property type="entry name" value="Fumarylacetoacetase_C_sf"/>
</dbReference>
<feature type="transmembrane region" description="Helical" evidence="1">
    <location>
        <begin position="43"/>
        <end position="61"/>
    </location>
</feature>
<accession>A0A7C4EVQ1</accession>
<keyword evidence="1" id="KW-0472">Membrane</keyword>
<dbReference type="GO" id="GO:0005737">
    <property type="term" value="C:cytoplasm"/>
    <property type="evidence" value="ECO:0007669"/>
    <property type="project" value="TreeGrafter"/>
</dbReference>
<organism evidence="2">
    <name type="scientific">Desulfomonile tiedjei</name>
    <dbReference type="NCBI Taxonomy" id="2358"/>
    <lineage>
        <taxon>Bacteria</taxon>
        <taxon>Pseudomonadati</taxon>
        <taxon>Thermodesulfobacteriota</taxon>
        <taxon>Desulfomonilia</taxon>
        <taxon>Desulfomonilales</taxon>
        <taxon>Desulfomonilaceae</taxon>
        <taxon>Desulfomonile</taxon>
    </lineage>
</organism>
<dbReference type="InterPro" id="IPR050772">
    <property type="entry name" value="Hydratase-Decarb/MhpD_sf"/>
</dbReference>
<protein>
    <recommendedName>
        <fullName evidence="3">2-keto-4-pentenoate hydratase</fullName>
    </recommendedName>
</protein>
<dbReference type="AlphaFoldDB" id="A0A7C4EVQ1"/>
<reference evidence="2" key="1">
    <citation type="journal article" date="2020" name="mSystems">
        <title>Genome- and Community-Level Interaction Insights into Carbon Utilization and Element Cycling Functions of Hydrothermarchaeota in Hydrothermal Sediment.</title>
        <authorList>
            <person name="Zhou Z."/>
            <person name="Liu Y."/>
            <person name="Xu W."/>
            <person name="Pan J."/>
            <person name="Luo Z.H."/>
            <person name="Li M."/>
        </authorList>
    </citation>
    <scope>NUCLEOTIDE SEQUENCE [LARGE SCALE GENOMIC DNA]</scope>
    <source>
        <strain evidence="2">SpSt-769</strain>
    </source>
</reference>
<dbReference type="SUPFAM" id="SSF56529">
    <property type="entry name" value="FAH"/>
    <property type="match status" value="1"/>
</dbReference>
<dbReference type="Gene3D" id="3.90.850.10">
    <property type="entry name" value="Fumarylacetoacetase-like, C-terminal domain"/>
    <property type="match status" value="1"/>
</dbReference>
<keyword evidence="1" id="KW-0812">Transmembrane</keyword>
<name>A0A7C4EVQ1_9BACT</name>
<comment type="caution">
    <text evidence="2">The sequence shown here is derived from an EMBL/GenBank/DDBJ whole genome shotgun (WGS) entry which is preliminary data.</text>
</comment>
<proteinExistence type="predicted"/>
<evidence type="ECO:0008006" key="3">
    <source>
        <dbReference type="Google" id="ProtNLM"/>
    </source>
</evidence>
<sequence>MKTRKVNYICDGGASRQKGSFLSVIFHAVSSGKRSYLQEVGTMKKVAIVMLLQAVAALFWFSSQAIASEQDVINAIVEARAAVKQFALPSAKLPDLNEEKAYALQKQLADKLVSMGQPIGGFKAGLTSEATQKRFGVNAPLLGPLFKPGALGPDAVVNTKDFVRLFVETEIGYIPGVKIDKPVADVEALKKMIKEVCPAVELPDLRFEDMKGLKGPDIVVDAVSSAKYIIGKPVPVSSVDVSEVAVTLTRDGEVVNQGKAADVLGDQWKALLWLVNGTVSRGYVIEPGQLLITGVMGNMIPGKPGSYKGDWGKLGSIAWTIK</sequence>
<dbReference type="GO" id="GO:0008684">
    <property type="term" value="F:2-oxopent-4-enoate hydratase activity"/>
    <property type="evidence" value="ECO:0007669"/>
    <property type="project" value="TreeGrafter"/>
</dbReference>
<dbReference type="PANTHER" id="PTHR30143">
    <property type="entry name" value="ACID HYDRATASE"/>
    <property type="match status" value="1"/>
</dbReference>
<dbReference type="EMBL" id="DTGT01000115">
    <property type="protein sequence ID" value="HGH60376.1"/>
    <property type="molecule type" value="Genomic_DNA"/>
</dbReference>
<gene>
    <name evidence="2" type="ORF">ENV54_03645</name>
</gene>
<keyword evidence="1" id="KW-1133">Transmembrane helix</keyword>
<evidence type="ECO:0000313" key="2">
    <source>
        <dbReference type="EMBL" id="HGH60376.1"/>
    </source>
</evidence>
<evidence type="ECO:0000256" key="1">
    <source>
        <dbReference type="SAM" id="Phobius"/>
    </source>
</evidence>
<dbReference type="PANTHER" id="PTHR30143:SF0">
    <property type="entry name" value="2-KETO-4-PENTENOATE HYDRATASE"/>
    <property type="match status" value="1"/>
</dbReference>